<dbReference type="Proteomes" id="UP000006729">
    <property type="component" value="Chromosome 15"/>
</dbReference>
<dbReference type="AlphaFoldDB" id="A0A3N7G349"/>
<accession>A0A3N7G349</accession>
<evidence type="ECO:0000313" key="1">
    <source>
        <dbReference type="EMBL" id="RQP00746.1"/>
    </source>
</evidence>
<sequence length="59" mass="7226">MLFFAVLWSVWLMRYDKVFNNRVPDYDTIFLLILTRLCSWLRAIYSDFSYSASDLWLSY</sequence>
<gene>
    <name evidence="1" type="ORF">POPTR_015G081101</name>
</gene>
<dbReference type="InParanoid" id="A0A3N7G349"/>
<dbReference type="EMBL" id="CM009304">
    <property type="protein sequence ID" value="RQP00746.1"/>
    <property type="molecule type" value="Genomic_DNA"/>
</dbReference>
<evidence type="ECO:0000313" key="2">
    <source>
        <dbReference type="Proteomes" id="UP000006729"/>
    </source>
</evidence>
<evidence type="ECO:0008006" key="3">
    <source>
        <dbReference type="Google" id="ProtNLM"/>
    </source>
</evidence>
<proteinExistence type="predicted"/>
<keyword evidence="2" id="KW-1185">Reference proteome</keyword>
<name>A0A3N7G349_POPTR</name>
<reference evidence="1 2" key="1">
    <citation type="journal article" date="2006" name="Science">
        <title>The genome of black cottonwood, Populus trichocarpa (Torr. &amp; Gray).</title>
        <authorList>
            <person name="Tuskan G.A."/>
            <person name="Difazio S."/>
            <person name="Jansson S."/>
            <person name="Bohlmann J."/>
            <person name="Grigoriev I."/>
            <person name="Hellsten U."/>
            <person name="Putnam N."/>
            <person name="Ralph S."/>
            <person name="Rombauts S."/>
            <person name="Salamov A."/>
            <person name="Schein J."/>
            <person name="Sterck L."/>
            <person name="Aerts A."/>
            <person name="Bhalerao R.R."/>
            <person name="Bhalerao R.P."/>
            <person name="Blaudez D."/>
            <person name="Boerjan W."/>
            <person name="Brun A."/>
            <person name="Brunner A."/>
            <person name="Busov V."/>
            <person name="Campbell M."/>
            <person name="Carlson J."/>
            <person name="Chalot M."/>
            <person name="Chapman J."/>
            <person name="Chen G.L."/>
            <person name="Cooper D."/>
            <person name="Coutinho P.M."/>
            <person name="Couturier J."/>
            <person name="Covert S."/>
            <person name="Cronk Q."/>
            <person name="Cunningham R."/>
            <person name="Davis J."/>
            <person name="Degroeve S."/>
            <person name="Dejardin A."/>
            <person name="Depamphilis C."/>
            <person name="Detter J."/>
            <person name="Dirks B."/>
            <person name="Dubchak I."/>
            <person name="Duplessis S."/>
            <person name="Ehlting J."/>
            <person name="Ellis B."/>
            <person name="Gendler K."/>
            <person name="Goodstein D."/>
            <person name="Gribskov M."/>
            <person name="Grimwood J."/>
            <person name="Groover A."/>
            <person name="Gunter L."/>
            <person name="Hamberger B."/>
            <person name="Heinze B."/>
            <person name="Helariutta Y."/>
            <person name="Henrissat B."/>
            <person name="Holligan D."/>
            <person name="Holt R."/>
            <person name="Huang W."/>
            <person name="Islam-Faridi N."/>
            <person name="Jones S."/>
            <person name="Jones-Rhoades M."/>
            <person name="Jorgensen R."/>
            <person name="Joshi C."/>
            <person name="Kangasjarvi J."/>
            <person name="Karlsson J."/>
            <person name="Kelleher C."/>
            <person name="Kirkpatrick R."/>
            <person name="Kirst M."/>
            <person name="Kohler A."/>
            <person name="Kalluri U."/>
            <person name="Larimer F."/>
            <person name="Leebens-Mack J."/>
            <person name="Leple J.C."/>
            <person name="Locascio P."/>
            <person name="Lou Y."/>
            <person name="Lucas S."/>
            <person name="Martin F."/>
            <person name="Montanini B."/>
            <person name="Napoli C."/>
            <person name="Nelson D.R."/>
            <person name="Nelson C."/>
            <person name="Nieminen K."/>
            <person name="Nilsson O."/>
            <person name="Pereda V."/>
            <person name="Peter G."/>
            <person name="Philippe R."/>
            <person name="Pilate G."/>
            <person name="Poliakov A."/>
            <person name="Razumovskaya J."/>
            <person name="Richardson P."/>
            <person name="Rinaldi C."/>
            <person name="Ritland K."/>
            <person name="Rouze P."/>
            <person name="Ryaboy D."/>
            <person name="Schmutz J."/>
            <person name="Schrader J."/>
            <person name="Segerman B."/>
            <person name="Shin H."/>
            <person name="Siddiqui A."/>
            <person name="Sterky F."/>
            <person name="Terry A."/>
            <person name="Tsai C.J."/>
            <person name="Uberbacher E."/>
            <person name="Unneberg P."/>
            <person name="Vahala J."/>
            <person name="Wall K."/>
            <person name="Wessler S."/>
            <person name="Yang G."/>
            <person name="Yin T."/>
            <person name="Douglas C."/>
            <person name="Marra M."/>
            <person name="Sandberg G."/>
            <person name="Van de Peer Y."/>
            <person name="Rokhsar D."/>
        </authorList>
    </citation>
    <scope>NUCLEOTIDE SEQUENCE [LARGE SCALE GENOMIC DNA]</scope>
    <source>
        <strain evidence="2">cv. Nisqually</strain>
    </source>
</reference>
<protein>
    <recommendedName>
        <fullName evidence="3">EXS domain-containing protein</fullName>
    </recommendedName>
</protein>
<organism evidence="1 2">
    <name type="scientific">Populus trichocarpa</name>
    <name type="common">Western balsam poplar</name>
    <name type="synonym">Populus balsamifera subsp. trichocarpa</name>
    <dbReference type="NCBI Taxonomy" id="3694"/>
    <lineage>
        <taxon>Eukaryota</taxon>
        <taxon>Viridiplantae</taxon>
        <taxon>Streptophyta</taxon>
        <taxon>Embryophyta</taxon>
        <taxon>Tracheophyta</taxon>
        <taxon>Spermatophyta</taxon>
        <taxon>Magnoliopsida</taxon>
        <taxon>eudicotyledons</taxon>
        <taxon>Gunneridae</taxon>
        <taxon>Pentapetalae</taxon>
        <taxon>rosids</taxon>
        <taxon>fabids</taxon>
        <taxon>Malpighiales</taxon>
        <taxon>Salicaceae</taxon>
        <taxon>Saliceae</taxon>
        <taxon>Populus</taxon>
    </lineage>
</organism>